<dbReference type="SMART" id="SM00345">
    <property type="entry name" value="HTH_GNTR"/>
    <property type="match status" value="1"/>
</dbReference>
<dbReference type="InterPro" id="IPR036388">
    <property type="entry name" value="WH-like_DNA-bd_sf"/>
</dbReference>
<dbReference type="EMBL" id="FIZX01000001">
    <property type="protein sequence ID" value="CZF77125.1"/>
    <property type="molecule type" value="Genomic_DNA"/>
</dbReference>
<dbReference type="Gene3D" id="1.10.10.10">
    <property type="entry name" value="Winged helix-like DNA-binding domain superfamily/Winged helix DNA-binding domain"/>
    <property type="match status" value="1"/>
</dbReference>
<dbReference type="SUPFAM" id="SSF46785">
    <property type="entry name" value="Winged helix' DNA-binding domain"/>
    <property type="match status" value="1"/>
</dbReference>
<dbReference type="PROSITE" id="PS50949">
    <property type="entry name" value="HTH_GNTR"/>
    <property type="match status" value="1"/>
</dbReference>
<keyword evidence="1" id="KW-0805">Transcription regulation</keyword>
<evidence type="ECO:0000256" key="3">
    <source>
        <dbReference type="ARBA" id="ARBA00023163"/>
    </source>
</evidence>
<dbReference type="Gene3D" id="3.40.1410.10">
    <property type="entry name" value="Chorismate lyase-like"/>
    <property type="match status" value="1"/>
</dbReference>
<dbReference type="GO" id="GO:0003677">
    <property type="term" value="F:DNA binding"/>
    <property type="evidence" value="ECO:0007669"/>
    <property type="project" value="UniProtKB-KW"/>
</dbReference>
<reference evidence="6" key="1">
    <citation type="submission" date="2016-02" db="EMBL/GenBank/DDBJ databases">
        <authorList>
            <person name="Rodrigo-Torres Lidia"/>
            <person name="Arahal R.David."/>
        </authorList>
    </citation>
    <scope>NUCLEOTIDE SEQUENCE [LARGE SCALE GENOMIC DNA]</scope>
    <source>
        <strain evidence="6">CECT 9029</strain>
    </source>
</reference>
<feature type="domain" description="HTH gntR-type" evidence="4">
    <location>
        <begin position="6"/>
        <end position="74"/>
    </location>
</feature>
<dbReference type="GO" id="GO:0003700">
    <property type="term" value="F:DNA-binding transcription factor activity"/>
    <property type="evidence" value="ECO:0007669"/>
    <property type="project" value="InterPro"/>
</dbReference>
<dbReference type="SMART" id="SM00866">
    <property type="entry name" value="UTRA"/>
    <property type="match status" value="1"/>
</dbReference>
<dbReference type="GO" id="GO:0045892">
    <property type="term" value="P:negative regulation of DNA-templated transcription"/>
    <property type="evidence" value="ECO:0007669"/>
    <property type="project" value="TreeGrafter"/>
</dbReference>
<dbReference type="InterPro" id="IPR050679">
    <property type="entry name" value="Bact_HTH_transcr_reg"/>
</dbReference>
<evidence type="ECO:0000256" key="2">
    <source>
        <dbReference type="ARBA" id="ARBA00023125"/>
    </source>
</evidence>
<gene>
    <name evidence="5" type="primary">mngR_1</name>
    <name evidence="5" type="ORF">GCE9029_00026</name>
</gene>
<dbReference type="CDD" id="cd07377">
    <property type="entry name" value="WHTH_GntR"/>
    <property type="match status" value="1"/>
</dbReference>
<keyword evidence="2" id="KW-0238">DNA-binding</keyword>
<evidence type="ECO:0000256" key="1">
    <source>
        <dbReference type="ARBA" id="ARBA00023015"/>
    </source>
</evidence>
<dbReference type="Pfam" id="PF07702">
    <property type="entry name" value="UTRA"/>
    <property type="match status" value="1"/>
</dbReference>
<dbReference type="InterPro" id="IPR011663">
    <property type="entry name" value="UTRA"/>
</dbReference>
<dbReference type="Pfam" id="PF00392">
    <property type="entry name" value="GntR"/>
    <property type="match status" value="1"/>
</dbReference>
<name>A0A128ESP2_9GAMM</name>
<evidence type="ECO:0000313" key="6">
    <source>
        <dbReference type="Proteomes" id="UP000071641"/>
    </source>
</evidence>
<accession>A0A128ESP2</accession>
<sequence>MTFKVTGKQQEVIDFIERKIESANLSPGDKLDTEAGIAKHLGITRVTVREATRYLVEQGMVYRVKGSGLYVGSGQATPSGNFHALSPFDEQAQKAGQSAVRRVISSAIIEVPNVQIAHALRIKPNEKVYYIERLMSFGSMPVSFEQTHIPVAVCDGFEFNQIEHSKYGYMEQMTGKKVQTREQDISAFNLRDSELAELLNVDEGQAMIELREVVSFDDGTPFEYTIATINSDLFNIHQVTQR</sequence>
<dbReference type="SUPFAM" id="SSF64288">
    <property type="entry name" value="Chorismate lyase-like"/>
    <property type="match status" value="1"/>
</dbReference>
<dbReference type="RefSeq" id="WP_062660522.1">
    <property type="nucleotide sequence ID" value="NZ_FIZX01000001.1"/>
</dbReference>
<evidence type="ECO:0000313" key="5">
    <source>
        <dbReference type="EMBL" id="CZF77125.1"/>
    </source>
</evidence>
<dbReference type="InterPro" id="IPR000524">
    <property type="entry name" value="Tscrpt_reg_HTH_GntR"/>
</dbReference>
<dbReference type="STRING" id="1796497.GCE9029_00026"/>
<keyword evidence="3" id="KW-0804">Transcription</keyword>
<dbReference type="Proteomes" id="UP000071641">
    <property type="component" value="Unassembled WGS sequence"/>
</dbReference>
<protein>
    <submittedName>
        <fullName evidence="5">Mannosyl-D-glycerate transport/metabolism system repressor MngR</fullName>
    </submittedName>
</protein>
<dbReference type="PANTHER" id="PTHR44846:SF1">
    <property type="entry name" value="MANNOSYL-D-GLYCERATE TRANSPORT_METABOLISM SYSTEM REPRESSOR MNGR-RELATED"/>
    <property type="match status" value="1"/>
</dbReference>
<dbReference type="AlphaFoldDB" id="A0A128ESP2"/>
<dbReference type="PANTHER" id="PTHR44846">
    <property type="entry name" value="MANNOSYL-D-GLYCERATE TRANSPORT/METABOLISM SYSTEM REPRESSOR MNGR-RELATED"/>
    <property type="match status" value="1"/>
</dbReference>
<dbReference type="InterPro" id="IPR036390">
    <property type="entry name" value="WH_DNA-bd_sf"/>
</dbReference>
<keyword evidence="6" id="KW-1185">Reference proteome</keyword>
<evidence type="ECO:0000259" key="4">
    <source>
        <dbReference type="PROSITE" id="PS50949"/>
    </source>
</evidence>
<dbReference type="OrthoDB" id="7363114at2"/>
<organism evidence="5 6">
    <name type="scientific">Grimontia celer</name>
    <dbReference type="NCBI Taxonomy" id="1796497"/>
    <lineage>
        <taxon>Bacteria</taxon>
        <taxon>Pseudomonadati</taxon>
        <taxon>Pseudomonadota</taxon>
        <taxon>Gammaproteobacteria</taxon>
        <taxon>Vibrionales</taxon>
        <taxon>Vibrionaceae</taxon>
        <taxon>Grimontia</taxon>
    </lineage>
</organism>
<dbReference type="InterPro" id="IPR028978">
    <property type="entry name" value="Chorismate_lyase_/UTRA_dom_sf"/>
</dbReference>
<dbReference type="PRINTS" id="PR00035">
    <property type="entry name" value="HTHGNTR"/>
</dbReference>
<proteinExistence type="predicted"/>